<keyword evidence="2" id="KW-1185">Reference proteome</keyword>
<evidence type="ECO:0000313" key="2">
    <source>
        <dbReference type="Proteomes" id="UP000013047"/>
    </source>
</evidence>
<evidence type="ECO:0000313" key="1">
    <source>
        <dbReference type="EMBL" id="ENO98431.1"/>
    </source>
</evidence>
<protein>
    <submittedName>
        <fullName evidence="1">Uncharacterized protein</fullName>
    </submittedName>
</protein>
<gene>
    <name evidence="1" type="ORF">C667_03663</name>
</gene>
<dbReference type="EMBL" id="AMXF01000012">
    <property type="protein sequence ID" value="ENO98431.1"/>
    <property type="molecule type" value="Genomic_DNA"/>
</dbReference>
<dbReference type="AlphaFoldDB" id="N6YW19"/>
<dbReference type="PROSITE" id="PS51318">
    <property type="entry name" value="TAT"/>
    <property type="match status" value="1"/>
</dbReference>
<organism evidence="1 2">
    <name type="scientific">Thauera phenylacetica B4P</name>
    <dbReference type="NCBI Taxonomy" id="1234382"/>
    <lineage>
        <taxon>Bacteria</taxon>
        <taxon>Pseudomonadati</taxon>
        <taxon>Pseudomonadota</taxon>
        <taxon>Betaproteobacteria</taxon>
        <taxon>Rhodocyclales</taxon>
        <taxon>Zoogloeaceae</taxon>
        <taxon>Thauera</taxon>
    </lineage>
</organism>
<sequence>MTQPSSNPRRRFLAAAGGLATAAVAGHALAQSAPPAA</sequence>
<dbReference type="Proteomes" id="UP000013047">
    <property type="component" value="Unassembled WGS sequence"/>
</dbReference>
<dbReference type="InterPro" id="IPR006311">
    <property type="entry name" value="TAT_signal"/>
</dbReference>
<reference evidence="1 2" key="1">
    <citation type="submission" date="2012-09" db="EMBL/GenBank/DDBJ databases">
        <title>Draft Genome Sequences of 6 Strains from Genus Thauera.</title>
        <authorList>
            <person name="Liu B."/>
            <person name="Shapleigh J.P."/>
            <person name="Frostegard A.H."/>
        </authorList>
    </citation>
    <scope>NUCLEOTIDE SEQUENCE [LARGE SCALE GENOMIC DNA]</scope>
    <source>
        <strain evidence="1 2">B4P</strain>
    </source>
</reference>
<comment type="caution">
    <text evidence="1">The sequence shown here is derived from an EMBL/GenBank/DDBJ whole genome shotgun (WGS) entry which is preliminary data.</text>
</comment>
<proteinExistence type="predicted"/>
<feature type="non-terminal residue" evidence="1">
    <location>
        <position position="37"/>
    </location>
</feature>
<accession>N6YW19</accession>
<name>N6YW19_9RHOO</name>